<dbReference type="EMBL" id="JALGBH010000001">
    <property type="protein sequence ID" value="MCJ0741981.1"/>
    <property type="molecule type" value="Genomic_DNA"/>
</dbReference>
<comment type="caution">
    <text evidence="2">The sequence shown here is derived from an EMBL/GenBank/DDBJ whole genome shotgun (WGS) entry which is preliminary data.</text>
</comment>
<dbReference type="PANTHER" id="PTHR19328">
    <property type="entry name" value="HEDGEHOG-INTERACTING PROTEIN"/>
    <property type="match status" value="1"/>
</dbReference>
<dbReference type="Pfam" id="PF07995">
    <property type="entry name" value="GSDH"/>
    <property type="match status" value="1"/>
</dbReference>
<dbReference type="PROSITE" id="PS51257">
    <property type="entry name" value="PROKAR_LIPOPROTEIN"/>
    <property type="match status" value="1"/>
</dbReference>
<dbReference type="Gene3D" id="2.120.10.30">
    <property type="entry name" value="TolB, C-terminal domain"/>
    <property type="match status" value="1"/>
</dbReference>
<organism evidence="2 3">
    <name type="scientific">Pedobacter montanisoli</name>
    <dbReference type="NCBI Taxonomy" id="2923277"/>
    <lineage>
        <taxon>Bacteria</taxon>
        <taxon>Pseudomonadati</taxon>
        <taxon>Bacteroidota</taxon>
        <taxon>Sphingobacteriia</taxon>
        <taxon>Sphingobacteriales</taxon>
        <taxon>Sphingobacteriaceae</taxon>
        <taxon>Pedobacter</taxon>
    </lineage>
</organism>
<protein>
    <submittedName>
        <fullName evidence="2">PQQ-dependent sugar dehydrogenase</fullName>
    </submittedName>
</protein>
<reference evidence="2" key="1">
    <citation type="submission" date="2022-03" db="EMBL/GenBank/DDBJ databases">
        <authorList>
            <person name="Woo C.Y."/>
        </authorList>
    </citation>
    <scope>NUCLEOTIDE SEQUENCE</scope>
    <source>
        <strain evidence="2">CYS-01</strain>
    </source>
</reference>
<feature type="domain" description="Glucose/Sorbosone dehydrogenase" evidence="1">
    <location>
        <begin position="52"/>
        <end position="383"/>
    </location>
</feature>
<name>A0ABS9ZTP4_9SPHI</name>
<evidence type="ECO:0000313" key="2">
    <source>
        <dbReference type="EMBL" id="MCJ0741981.1"/>
    </source>
</evidence>
<dbReference type="Proteomes" id="UP001165460">
    <property type="component" value="Unassembled WGS sequence"/>
</dbReference>
<evidence type="ECO:0000259" key="1">
    <source>
        <dbReference type="Pfam" id="PF07995"/>
    </source>
</evidence>
<dbReference type="SUPFAM" id="SSF50952">
    <property type="entry name" value="Soluble quinoprotein glucose dehydrogenase"/>
    <property type="match status" value="1"/>
</dbReference>
<proteinExistence type="predicted"/>
<keyword evidence="3" id="KW-1185">Reference proteome</keyword>
<dbReference type="InterPro" id="IPR012938">
    <property type="entry name" value="Glc/Sorbosone_DH"/>
</dbReference>
<dbReference type="InterPro" id="IPR011041">
    <property type="entry name" value="Quinoprot_gluc/sorb_DH_b-prop"/>
</dbReference>
<accession>A0ABS9ZTP4</accession>
<gene>
    <name evidence="2" type="ORF">MMF97_04590</name>
</gene>
<sequence length="388" mass="43466">MKLLIHLFKKQYKILIALFTLSFGLLLISCINKAQNSDNPPEFEVKTVVSGLNMPWAMAFLPDGNILVTERGGKLRLVKNGILDPQEITGIPKVYYRGQGGLLDIVLHPHYKENGWIYMSFASPKKDGETGDDNGANTELIRAKLNGHTLTNIEHLYKAQPNVRANIHFGGRILFDGKGYVYLSLGERGQKEEAQNLAKAQGKIVRLHEDGKIPADNPFVNQKNARPEIWTYGHRNPQGLVIHPATRVIWEHEHGPQGGDELNIIEKGKNYGWPLITYGIDYDNSIISDKTAAPGMEQPVIHWTPSIAPCGMTFITSDRFKGWKGDLIVGSLKFMYLEHLSIKDNKVVKKEVILDKIGRVRDVKQGPDGYLYVVLENTGSIVRVKPKA</sequence>
<dbReference type="RefSeq" id="WP_243359891.1">
    <property type="nucleotide sequence ID" value="NZ_JALGBH010000001.1"/>
</dbReference>
<dbReference type="PANTHER" id="PTHR19328:SF75">
    <property type="entry name" value="ALDOSE SUGAR DEHYDROGENASE YLII"/>
    <property type="match status" value="1"/>
</dbReference>
<evidence type="ECO:0000313" key="3">
    <source>
        <dbReference type="Proteomes" id="UP001165460"/>
    </source>
</evidence>
<dbReference type="InterPro" id="IPR011042">
    <property type="entry name" value="6-blade_b-propeller_TolB-like"/>
</dbReference>